<evidence type="ECO:0000313" key="8">
    <source>
        <dbReference type="Proteomes" id="UP000315343"/>
    </source>
</evidence>
<evidence type="ECO:0000256" key="2">
    <source>
        <dbReference type="ARBA" id="ARBA00023054"/>
    </source>
</evidence>
<dbReference type="Pfam" id="PF25881">
    <property type="entry name" value="HH_YBHG"/>
    <property type="match status" value="1"/>
</dbReference>
<feature type="coiled-coil region" evidence="3">
    <location>
        <begin position="100"/>
        <end position="134"/>
    </location>
</feature>
<dbReference type="EMBL" id="VLKH01000009">
    <property type="protein sequence ID" value="TWH78378.1"/>
    <property type="molecule type" value="Genomic_DNA"/>
</dbReference>
<dbReference type="GO" id="GO:0030313">
    <property type="term" value="C:cell envelope"/>
    <property type="evidence" value="ECO:0007669"/>
    <property type="project" value="UniProtKB-SubCell"/>
</dbReference>
<dbReference type="InterPro" id="IPR058636">
    <property type="entry name" value="Beta-barrel_YknX"/>
</dbReference>
<evidence type="ECO:0000313" key="7">
    <source>
        <dbReference type="EMBL" id="TWH78378.1"/>
    </source>
</evidence>
<keyword evidence="4" id="KW-0472">Membrane</keyword>
<dbReference type="PRINTS" id="PR01490">
    <property type="entry name" value="RTXTOXIND"/>
</dbReference>
<keyword evidence="4" id="KW-1133">Transmembrane helix</keyword>
<dbReference type="RefSeq" id="WP_145085005.1">
    <property type="nucleotide sequence ID" value="NZ_VLKH01000009.1"/>
</dbReference>
<comment type="subcellular location">
    <subcellularLocation>
        <location evidence="1">Cell envelope</location>
    </subcellularLocation>
</comment>
<dbReference type="AlphaFoldDB" id="A0A562J5A3"/>
<evidence type="ECO:0000259" key="6">
    <source>
        <dbReference type="Pfam" id="PF25990"/>
    </source>
</evidence>
<dbReference type="PANTHER" id="PTHR32347">
    <property type="entry name" value="EFFLUX SYSTEM COMPONENT YKNX-RELATED"/>
    <property type="match status" value="1"/>
</dbReference>
<proteinExistence type="predicted"/>
<organism evidence="7 8">
    <name type="scientific">Sedimentibacter saalensis</name>
    <dbReference type="NCBI Taxonomy" id="130788"/>
    <lineage>
        <taxon>Bacteria</taxon>
        <taxon>Bacillati</taxon>
        <taxon>Bacillota</taxon>
        <taxon>Tissierellia</taxon>
        <taxon>Sedimentibacter</taxon>
    </lineage>
</organism>
<feature type="domain" description="YbhG-like alpha-helical hairpin" evidence="5">
    <location>
        <begin position="134"/>
        <end position="241"/>
    </location>
</feature>
<dbReference type="Pfam" id="PF25990">
    <property type="entry name" value="Beta-barrel_YknX"/>
    <property type="match status" value="1"/>
</dbReference>
<evidence type="ECO:0000256" key="4">
    <source>
        <dbReference type="SAM" id="Phobius"/>
    </source>
</evidence>
<accession>A0A562J5A3</accession>
<dbReference type="Gene3D" id="2.40.50.100">
    <property type="match status" value="2"/>
</dbReference>
<dbReference type="Gene3D" id="1.10.287.470">
    <property type="entry name" value="Helix hairpin bin"/>
    <property type="match status" value="2"/>
</dbReference>
<dbReference type="OrthoDB" id="9778236at2"/>
<keyword evidence="2 3" id="KW-0175">Coiled coil</keyword>
<feature type="coiled-coil region" evidence="3">
    <location>
        <begin position="247"/>
        <end position="288"/>
    </location>
</feature>
<keyword evidence="8" id="KW-1185">Reference proteome</keyword>
<dbReference type="SUPFAM" id="SSF111369">
    <property type="entry name" value="HlyD-like secretion proteins"/>
    <property type="match status" value="3"/>
</dbReference>
<evidence type="ECO:0000256" key="3">
    <source>
        <dbReference type="SAM" id="Coils"/>
    </source>
</evidence>
<dbReference type="InterPro" id="IPR059052">
    <property type="entry name" value="HH_YbhG-like"/>
</dbReference>
<reference evidence="7 8" key="1">
    <citation type="submission" date="2019-07" db="EMBL/GenBank/DDBJ databases">
        <title>Genomic Encyclopedia of Type Strains, Phase I: the one thousand microbial genomes (KMG-I) project.</title>
        <authorList>
            <person name="Kyrpides N."/>
        </authorList>
    </citation>
    <scope>NUCLEOTIDE SEQUENCE [LARGE SCALE GENOMIC DNA]</scope>
    <source>
        <strain evidence="7 8">DSM 13558</strain>
    </source>
</reference>
<name>A0A562J5A3_9FIRM</name>
<protein>
    <submittedName>
        <fullName evidence="7">HlyD family secretion protein</fullName>
    </submittedName>
</protein>
<evidence type="ECO:0000259" key="5">
    <source>
        <dbReference type="Pfam" id="PF25881"/>
    </source>
</evidence>
<dbReference type="Gene3D" id="2.40.30.170">
    <property type="match status" value="1"/>
</dbReference>
<evidence type="ECO:0000256" key="1">
    <source>
        <dbReference type="ARBA" id="ARBA00004196"/>
    </source>
</evidence>
<comment type="caution">
    <text evidence="7">The sequence shown here is derived from an EMBL/GenBank/DDBJ whole genome shotgun (WGS) entry which is preliminary data.</text>
</comment>
<dbReference type="InterPro" id="IPR050465">
    <property type="entry name" value="UPF0194_transport"/>
</dbReference>
<feature type="domain" description="YknX-like beta-barrel" evidence="6">
    <location>
        <begin position="323"/>
        <end position="405"/>
    </location>
</feature>
<sequence length="408" mass="44920">MQNIFNHLKSNGKIVIMPVIIFLVLISIYIFNNLQKNDSAVVYANNGTFIEASGTVENNGISISSQITGIIEKINIEEGDSVKAGDIIAEINSTSLKNQYEQSLINLKISEKNLELLEKNQSNLKLQNEDMSNQSKSAYLSAQAEYEKVMGGASDDEINQVQEAVKQAEANFDFAKSAAERTRILLDEGAVSQSRYDEVLKGYDIALAQYNSALSQLNIVNSYPTEEIASAAKNKMLQAKSGYELSLSSGNTQLAQLESQIEIAMAQHEQAQKSMEQSKAELEKTLIKAPADVLVNTLHVNKGEFVSAGKLLAELFEKQNTEVISYVSEKNIGLIKVGQEAEVYVDSDSSRTFKGNVSRINEEAEFTPKNIQTKEERVNTVFEVTITVNDSNGVVKPGMPVDIKIKVD</sequence>
<gene>
    <name evidence="7" type="ORF">LY60_02835</name>
</gene>
<keyword evidence="4" id="KW-0812">Transmembrane</keyword>
<feature type="transmembrane region" description="Helical" evidence="4">
    <location>
        <begin position="12"/>
        <end position="31"/>
    </location>
</feature>
<dbReference type="Proteomes" id="UP000315343">
    <property type="component" value="Unassembled WGS sequence"/>
</dbReference>